<name>A0ABT9HKA6_9GAMM</name>
<evidence type="ECO:0000313" key="3">
    <source>
        <dbReference type="Proteomes" id="UP001228171"/>
    </source>
</evidence>
<organism evidence="2 3">
    <name type="scientific">Psychrobacter faecalis</name>
    <dbReference type="NCBI Taxonomy" id="180588"/>
    <lineage>
        <taxon>Bacteria</taxon>
        <taxon>Pseudomonadati</taxon>
        <taxon>Pseudomonadota</taxon>
        <taxon>Gammaproteobacteria</taxon>
        <taxon>Moraxellales</taxon>
        <taxon>Moraxellaceae</taxon>
        <taxon>Psychrobacter</taxon>
    </lineage>
</organism>
<feature type="compositionally biased region" description="Basic and acidic residues" evidence="1">
    <location>
        <begin position="62"/>
        <end position="71"/>
    </location>
</feature>
<dbReference type="Proteomes" id="UP001228171">
    <property type="component" value="Unassembled WGS sequence"/>
</dbReference>
<dbReference type="RefSeq" id="WP_305936102.1">
    <property type="nucleotide sequence ID" value="NZ_JAVAJI010000028.1"/>
</dbReference>
<sequence>MDIEYIKDAPNGSAGMVDNVTEFEGNILIVTGFAKAVPPAKPKRKSKSKDKTDDGTLTNEGTKTDTKTDDE</sequence>
<evidence type="ECO:0000313" key="2">
    <source>
        <dbReference type="EMBL" id="MDP4545909.1"/>
    </source>
</evidence>
<keyword evidence="3" id="KW-1185">Reference proteome</keyword>
<proteinExistence type="predicted"/>
<dbReference type="EMBL" id="JAVAJI010000028">
    <property type="protein sequence ID" value="MDP4545909.1"/>
    <property type="molecule type" value="Genomic_DNA"/>
</dbReference>
<accession>A0ABT9HKA6</accession>
<comment type="caution">
    <text evidence="2">The sequence shown here is derived from an EMBL/GenBank/DDBJ whole genome shotgun (WGS) entry which is preliminary data.</text>
</comment>
<gene>
    <name evidence="2" type="ORF">Q8P09_12565</name>
</gene>
<protein>
    <submittedName>
        <fullName evidence="2">Uncharacterized protein</fullName>
    </submittedName>
</protein>
<evidence type="ECO:0000256" key="1">
    <source>
        <dbReference type="SAM" id="MobiDB-lite"/>
    </source>
</evidence>
<reference evidence="2 3" key="1">
    <citation type="submission" date="2023-08" db="EMBL/GenBank/DDBJ databases">
        <authorList>
            <person name="Kumar R."/>
        </authorList>
    </citation>
    <scope>NUCLEOTIDE SEQUENCE [LARGE SCALE GENOMIC DNA]</scope>
    <source>
        <strain evidence="2 3">LUR13</strain>
    </source>
</reference>
<feature type="region of interest" description="Disordered" evidence="1">
    <location>
        <begin position="36"/>
        <end position="71"/>
    </location>
</feature>